<dbReference type="InterPro" id="IPR046699">
    <property type="entry name" value="ARPP-1"/>
</dbReference>
<reference evidence="2" key="1">
    <citation type="submission" date="2015-05" db="EMBL/GenBank/DDBJ databases">
        <title>Permanent draft genome of Rhodopirellula islandicus K833.</title>
        <authorList>
            <person name="Kizina J."/>
            <person name="Richter M."/>
            <person name="Glockner F.O."/>
            <person name="Harder J."/>
        </authorList>
    </citation>
    <scope>NUCLEOTIDE SEQUENCE [LARGE SCALE GENOMIC DNA]</scope>
    <source>
        <strain evidence="2">K833</strain>
    </source>
</reference>
<accession>A0A0J1B6P3</accession>
<protein>
    <recommendedName>
        <fullName evidence="1">ARG and Rhodanese-Phosphatase-superfamily-associated domain-containing protein</fullName>
    </recommendedName>
</protein>
<dbReference type="OrthoDB" id="239313at2"/>
<evidence type="ECO:0000313" key="2">
    <source>
        <dbReference type="EMBL" id="KLU02268.1"/>
    </source>
</evidence>
<sequence>MPFFRKTRDSRLKTTIREVLRGCEAGRLQSVGYMQVIPLVSDLNDDRFVSPVQCDADVYTTSYGTLGFRNSSDSVMIVPCHAGYVVKQHAQDHAMAHAGVVAAAGDRRYDTAACIQASQGGFIKKGSYRMLILPHALREHALQKRGEKNYQKLWDDISVFNQRFGVNGQGHLEYFLKAFKKELDEFVAEFECVPRQVGAIVLVDNRVVGIERTPSHEYWLSIWPSLIRECYGSLAIEAAKANGDRAPDRSPRVQLPVEIASLDELESLIAEIASQEDERARSTVRELLGEPLDLQYEETVSDRRVGADVSIDTATSEHFTGQVIRDGDKIVYASLPATSAFVKSQEWTRAEPFSI</sequence>
<evidence type="ECO:0000259" key="1">
    <source>
        <dbReference type="Pfam" id="PF20208"/>
    </source>
</evidence>
<name>A0A0J1B6P3_RHOIS</name>
<dbReference type="Pfam" id="PF20208">
    <property type="entry name" value="ARPP-1"/>
    <property type="match status" value="1"/>
</dbReference>
<gene>
    <name evidence="2" type="ORF">RISK_005334</name>
</gene>
<feature type="domain" description="ARG and Rhodanese-Phosphatase-superfamily-associated" evidence="1">
    <location>
        <begin position="23"/>
        <end position="334"/>
    </location>
</feature>
<evidence type="ECO:0000313" key="3">
    <source>
        <dbReference type="Proteomes" id="UP000036367"/>
    </source>
</evidence>
<keyword evidence="3" id="KW-1185">Reference proteome</keyword>
<dbReference type="EMBL" id="LECT01000044">
    <property type="protein sequence ID" value="KLU02268.1"/>
    <property type="molecule type" value="Genomic_DNA"/>
</dbReference>
<dbReference type="RefSeq" id="WP_047816399.1">
    <property type="nucleotide sequence ID" value="NZ_LECT01000044.1"/>
</dbReference>
<comment type="caution">
    <text evidence="2">The sequence shown here is derived from an EMBL/GenBank/DDBJ whole genome shotgun (WGS) entry which is preliminary data.</text>
</comment>
<proteinExistence type="predicted"/>
<dbReference type="PATRIC" id="fig|595434.4.peg.5068"/>
<organism evidence="2 3">
    <name type="scientific">Rhodopirellula islandica</name>
    <dbReference type="NCBI Taxonomy" id="595434"/>
    <lineage>
        <taxon>Bacteria</taxon>
        <taxon>Pseudomonadati</taxon>
        <taxon>Planctomycetota</taxon>
        <taxon>Planctomycetia</taxon>
        <taxon>Pirellulales</taxon>
        <taxon>Pirellulaceae</taxon>
        <taxon>Rhodopirellula</taxon>
    </lineage>
</organism>
<dbReference type="Proteomes" id="UP000036367">
    <property type="component" value="Unassembled WGS sequence"/>
</dbReference>
<dbReference type="AlphaFoldDB" id="A0A0J1B6P3"/>